<sequence>MILEAAARVLVEDPKATIQRIADEAGVVRLTVYRRYPNRDALRRAIFEAAAVEARKVVTDALDREMDPVDALRSLILEMATIAQRYPLLSVGTDLQPLPADARRPTPPPETRAMHEAVITLVRRGQEQGRLRSDLPAELLPQAIAGTLRLTLRFARSLKTDPSAIGLQVADLLLHGFATTHHSR</sequence>
<keyword evidence="2 4" id="KW-0238">DNA-binding</keyword>
<dbReference type="Gene3D" id="1.10.357.10">
    <property type="entry name" value="Tetracycline Repressor, domain 2"/>
    <property type="match status" value="1"/>
</dbReference>
<dbReference type="InterPro" id="IPR001647">
    <property type="entry name" value="HTH_TetR"/>
</dbReference>
<gene>
    <name evidence="6" type="ORF">GCM10023196_080660</name>
</gene>
<dbReference type="PANTHER" id="PTHR30055">
    <property type="entry name" value="HTH-TYPE TRANSCRIPTIONAL REGULATOR RUTR"/>
    <property type="match status" value="1"/>
</dbReference>
<evidence type="ECO:0000313" key="6">
    <source>
        <dbReference type="EMBL" id="GAA4635386.1"/>
    </source>
</evidence>
<dbReference type="PANTHER" id="PTHR30055:SF234">
    <property type="entry name" value="HTH-TYPE TRANSCRIPTIONAL REGULATOR BETI"/>
    <property type="match status" value="1"/>
</dbReference>
<dbReference type="Proteomes" id="UP001501442">
    <property type="component" value="Unassembled WGS sequence"/>
</dbReference>
<keyword evidence="7" id="KW-1185">Reference proteome</keyword>
<dbReference type="RefSeq" id="WP_345438335.1">
    <property type="nucleotide sequence ID" value="NZ_BAABHK010000015.1"/>
</dbReference>
<proteinExistence type="predicted"/>
<keyword evidence="1" id="KW-0805">Transcription regulation</keyword>
<reference evidence="7" key="1">
    <citation type="journal article" date="2019" name="Int. J. Syst. Evol. Microbiol.">
        <title>The Global Catalogue of Microorganisms (GCM) 10K type strain sequencing project: providing services to taxonomists for standard genome sequencing and annotation.</title>
        <authorList>
            <consortium name="The Broad Institute Genomics Platform"/>
            <consortium name="The Broad Institute Genome Sequencing Center for Infectious Disease"/>
            <person name="Wu L."/>
            <person name="Ma J."/>
        </authorList>
    </citation>
    <scope>NUCLEOTIDE SEQUENCE [LARGE SCALE GENOMIC DNA]</scope>
    <source>
        <strain evidence="7">JCM 17939</strain>
    </source>
</reference>
<dbReference type="InterPro" id="IPR009057">
    <property type="entry name" value="Homeodomain-like_sf"/>
</dbReference>
<keyword evidence="3" id="KW-0804">Transcription</keyword>
<dbReference type="InterPro" id="IPR050109">
    <property type="entry name" value="HTH-type_TetR-like_transc_reg"/>
</dbReference>
<evidence type="ECO:0000259" key="5">
    <source>
        <dbReference type="PROSITE" id="PS50977"/>
    </source>
</evidence>
<dbReference type="SUPFAM" id="SSF48498">
    <property type="entry name" value="Tetracyclin repressor-like, C-terminal domain"/>
    <property type="match status" value="1"/>
</dbReference>
<evidence type="ECO:0000256" key="3">
    <source>
        <dbReference type="ARBA" id="ARBA00023163"/>
    </source>
</evidence>
<evidence type="ECO:0000313" key="7">
    <source>
        <dbReference type="Proteomes" id="UP001501442"/>
    </source>
</evidence>
<evidence type="ECO:0000256" key="4">
    <source>
        <dbReference type="PROSITE-ProRule" id="PRU00335"/>
    </source>
</evidence>
<feature type="DNA-binding region" description="H-T-H motif" evidence="4">
    <location>
        <begin position="17"/>
        <end position="36"/>
    </location>
</feature>
<comment type="caution">
    <text evidence="6">The sequence shown here is derived from an EMBL/GenBank/DDBJ whole genome shotgun (WGS) entry which is preliminary data.</text>
</comment>
<organism evidence="6 7">
    <name type="scientific">Actinoallomurus vinaceus</name>
    <dbReference type="NCBI Taxonomy" id="1080074"/>
    <lineage>
        <taxon>Bacteria</taxon>
        <taxon>Bacillati</taxon>
        <taxon>Actinomycetota</taxon>
        <taxon>Actinomycetes</taxon>
        <taxon>Streptosporangiales</taxon>
        <taxon>Thermomonosporaceae</taxon>
        <taxon>Actinoallomurus</taxon>
    </lineage>
</organism>
<accession>A0ABP8UMC6</accession>
<protein>
    <recommendedName>
        <fullName evidence="5">HTH tetR-type domain-containing protein</fullName>
    </recommendedName>
</protein>
<evidence type="ECO:0000256" key="2">
    <source>
        <dbReference type="ARBA" id="ARBA00023125"/>
    </source>
</evidence>
<evidence type="ECO:0000256" key="1">
    <source>
        <dbReference type="ARBA" id="ARBA00023015"/>
    </source>
</evidence>
<name>A0ABP8UMC6_9ACTN</name>
<feature type="domain" description="HTH tetR-type" evidence="5">
    <location>
        <begin position="1"/>
        <end position="54"/>
    </location>
</feature>
<dbReference type="EMBL" id="BAABHK010000015">
    <property type="protein sequence ID" value="GAA4635386.1"/>
    <property type="molecule type" value="Genomic_DNA"/>
</dbReference>
<dbReference type="Gene3D" id="1.10.10.60">
    <property type="entry name" value="Homeodomain-like"/>
    <property type="match status" value="1"/>
</dbReference>
<dbReference type="InterPro" id="IPR036271">
    <property type="entry name" value="Tet_transcr_reg_TetR-rel_C_sf"/>
</dbReference>
<dbReference type="Pfam" id="PF00440">
    <property type="entry name" value="TetR_N"/>
    <property type="match status" value="1"/>
</dbReference>
<dbReference type="SUPFAM" id="SSF46689">
    <property type="entry name" value="Homeodomain-like"/>
    <property type="match status" value="1"/>
</dbReference>
<dbReference type="PROSITE" id="PS50977">
    <property type="entry name" value="HTH_TETR_2"/>
    <property type="match status" value="1"/>
</dbReference>